<dbReference type="KEGG" id="vg:5658735"/>
<dbReference type="Proteomes" id="UP000202419">
    <property type="component" value="Segment"/>
</dbReference>
<name>A7IW22_PBCVN</name>
<keyword evidence="2" id="KW-1185">Reference proteome</keyword>
<organismHost>
    <name type="scientific">Chlorella</name>
    <dbReference type="NCBI Taxonomy" id="3071"/>
</organismHost>
<evidence type="ECO:0000313" key="2">
    <source>
        <dbReference type="Proteomes" id="UP000202419"/>
    </source>
</evidence>
<accession>A7IW22</accession>
<protein>
    <submittedName>
        <fullName evidence="1">Uncharacterized protein b147L</fullName>
    </submittedName>
</protein>
<dbReference type="OrthoDB" id="34950at10239"/>
<evidence type="ECO:0000313" key="1">
    <source>
        <dbReference type="EMBL" id="ABT14546.1"/>
    </source>
</evidence>
<sequence>MFLNGNRYTVIARSTITHIFKPYIRVNNITNRIPLVFSDTTYLCCLSLSKSFRSILTGFGPGSLGNLWSSMARSFIVRIISSRESPVTLCSCSCNPFRDRVACSVEILILCILI</sequence>
<reference evidence="1 2" key="1">
    <citation type="journal article" date="2007" name="Virology">
        <title>Sequence and annotation of the 369-kb NY-2A and the 345-kb AR158 viruses that infect Chlorella NC64A.</title>
        <authorList>
            <person name="Fitzgerald L.A."/>
            <person name="Graves M.V."/>
            <person name="Li X."/>
            <person name="Feldblyum T."/>
            <person name="Nierman W.C."/>
            <person name="Van Etten J.L."/>
        </authorList>
    </citation>
    <scope>NUCLEOTIDE SEQUENCE [LARGE SCALE GENOMIC DNA]</scope>
    <source>
        <strain evidence="1 2">NY-2A</strain>
    </source>
</reference>
<dbReference type="RefSeq" id="YP_001497343.1">
    <property type="nucleotide sequence ID" value="NC_009898.1"/>
</dbReference>
<dbReference type="EMBL" id="DQ491002">
    <property type="protein sequence ID" value="ABT14546.1"/>
    <property type="molecule type" value="Genomic_DNA"/>
</dbReference>
<proteinExistence type="predicted"/>
<gene>
    <name evidence="1" type="primary">b147L</name>
    <name evidence="1" type="ORF">NY2A_b147L</name>
</gene>
<organism evidence="1 2">
    <name type="scientific">Paramecium bursaria Chlorella virus NY2A</name>
    <name type="common">PBCV-NY2A</name>
    <dbReference type="NCBI Taxonomy" id="46021"/>
    <lineage>
        <taxon>Viruses</taxon>
        <taxon>Varidnaviria</taxon>
        <taxon>Bamfordvirae</taxon>
        <taxon>Nucleocytoviricota</taxon>
        <taxon>Megaviricetes</taxon>
        <taxon>Algavirales</taxon>
        <taxon>Phycodnaviridae</taxon>
        <taxon>Chlorovirus</taxon>
        <taxon>Chlorovirus americanus</taxon>
    </lineage>
</organism>
<dbReference type="GeneID" id="5658735"/>